<dbReference type="GO" id="GO:0003700">
    <property type="term" value="F:DNA-binding transcription factor activity"/>
    <property type="evidence" value="ECO:0007669"/>
    <property type="project" value="InterPro"/>
</dbReference>
<dbReference type="AlphaFoldDB" id="A0A9D1P097"/>
<dbReference type="Gene3D" id="1.10.1740.10">
    <property type="match status" value="1"/>
</dbReference>
<protein>
    <recommendedName>
        <fullName evidence="3">RNA polymerase sigma-70 region 2 domain-containing protein</fullName>
    </recommendedName>
</protein>
<evidence type="ECO:0000313" key="2">
    <source>
        <dbReference type="Proteomes" id="UP000886889"/>
    </source>
</evidence>
<organism evidence="1 2">
    <name type="scientific">Candidatus Merdiplasma excrementigallinarum</name>
    <dbReference type="NCBI Taxonomy" id="2840864"/>
    <lineage>
        <taxon>Bacteria</taxon>
        <taxon>Bacillati</taxon>
        <taxon>Bacillota</taxon>
        <taxon>Clostridia</taxon>
        <taxon>Lachnospirales</taxon>
        <taxon>Lachnospiraceae</taxon>
        <taxon>Lachnospiraceae incertae sedis</taxon>
        <taxon>Candidatus Merdiplasma</taxon>
    </lineage>
</organism>
<proteinExistence type="predicted"/>
<reference evidence="1" key="1">
    <citation type="submission" date="2020-10" db="EMBL/GenBank/DDBJ databases">
        <authorList>
            <person name="Gilroy R."/>
        </authorList>
    </citation>
    <scope>NUCLEOTIDE SEQUENCE</scope>
    <source>
        <strain evidence="1">ChiBcec6-7307</strain>
    </source>
</reference>
<dbReference type="InterPro" id="IPR013325">
    <property type="entry name" value="RNA_pol_sigma_r2"/>
</dbReference>
<evidence type="ECO:0008006" key="3">
    <source>
        <dbReference type="Google" id="ProtNLM"/>
    </source>
</evidence>
<comment type="caution">
    <text evidence="1">The sequence shown here is derived from an EMBL/GenBank/DDBJ whole genome shotgun (WGS) entry which is preliminary data.</text>
</comment>
<reference evidence="1" key="2">
    <citation type="journal article" date="2021" name="PeerJ">
        <title>Extensive microbial diversity within the chicken gut microbiome revealed by metagenomics and culture.</title>
        <authorList>
            <person name="Gilroy R."/>
            <person name="Ravi A."/>
            <person name="Getino M."/>
            <person name="Pursley I."/>
            <person name="Horton D.L."/>
            <person name="Alikhan N.F."/>
            <person name="Baker D."/>
            <person name="Gharbi K."/>
            <person name="Hall N."/>
            <person name="Watson M."/>
            <person name="Adriaenssens E.M."/>
            <person name="Foster-Nyarko E."/>
            <person name="Jarju S."/>
            <person name="Secka A."/>
            <person name="Antonio M."/>
            <person name="Oren A."/>
            <person name="Chaudhuri R.R."/>
            <person name="La Ragione R."/>
            <person name="Hildebrand F."/>
            <person name="Pallen M.J."/>
        </authorList>
    </citation>
    <scope>NUCLEOTIDE SEQUENCE</scope>
    <source>
        <strain evidence="1">ChiBcec6-7307</strain>
    </source>
</reference>
<sequence>MEELVERAQSGDTDAFVELMESQMTNLYKAARAMLSSEDDAADAISDTILTCWEKLGSCGKSGFSEPG</sequence>
<dbReference type="Proteomes" id="UP000886889">
    <property type="component" value="Unassembled WGS sequence"/>
</dbReference>
<accession>A0A9D1P097</accession>
<dbReference type="EMBL" id="DVOS01000055">
    <property type="protein sequence ID" value="HIV23525.1"/>
    <property type="molecule type" value="Genomic_DNA"/>
</dbReference>
<dbReference type="GO" id="GO:0006352">
    <property type="term" value="P:DNA-templated transcription initiation"/>
    <property type="evidence" value="ECO:0007669"/>
    <property type="project" value="InterPro"/>
</dbReference>
<evidence type="ECO:0000313" key="1">
    <source>
        <dbReference type="EMBL" id="HIV23525.1"/>
    </source>
</evidence>
<name>A0A9D1P097_9FIRM</name>
<gene>
    <name evidence="1" type="ORF">IAC80_06255</name>
</gene>
<dbReference type="SUPFAM" id="SSF88946">
    <property type="entry name" value="Sigma2 domain of RNA polymerase sigma factors"/>
    <property type="match status" value="1"/>
</dbReference>